<feature type="region of interest" description="Disordered" evidence="1">
    <location>
        <begin position="1"/>
        <end position="30"/>
    </location>
</feature>
<evidence type="ECO:0000313" key="3">
    <source>
        <dbReference type="Proteomes" id="UP000324832"/>
    </source>
</evidence>
<reference evidence="2 3" key="1">
    <citation type="submission" date="2017-07" db="EMBL/GenBank/DDBJ databases">
        <authorList>
            <person name="Talla V."/>
            <person name="Backstrom N."/>
        </authorList>
    </citation>
    <scope>NUCLEOTIDE SEQUENCE [LARGE SCALE GENOMIC DNA]</scope>
</reference>
<accession>A0A5E4QEA0</accession>
<sequence>MIFWQNDPSAGGDGRGRSGAGKAGENSRRQELLQLPGYTVREATARFLTVQGTSITRTLGWNPRRYDRRQCISSNRPTDR</sequence>
<gene>
    <name evidence="2" type="ORF">LSINAPIS_LOCUS8066</name>
</gene>
<name>A0A5E4QEA0_9NEOP</name>
<protein>
    <submittedName>
        <fullName evidence="2">Uncharacterized protein</fullName>
    </submittedName>
</protein>
<proteinExistence type="predicted"/>
<dbReference type="AlphaFoldDB" id="A0A5E4QEA0"/>
<keyword evidence="3" id="KW-1185">Reference proteome</keyword>
<evidence type="ECO:0000313" key="2">
    <source>
        <dbReference type="EMBL" id="VVC96608.1"/>
    </source>
</evidence>
<organism evidence="2 3">
    <name type="scientific">Leptidea sinapis</name>
    <dbReference type="NCBI Taxonomy" id="189913"/>
    <lineage>
        <taxon>Eukaryota</taxon>
        <taxon>Metazoa</taxon>
        <taxon>Ecdysozoa</taxon>
        <taxon>Arthropoda</taxon>
        <taxon>Hexapoda</taxon>
        <taxon>Insecta</taxon>
        <taxon>Pterygota</taxon>
        <taxon>Neoptera</taxon>
        <taxon>Endopterygota</taxon>
        <taxon>Lepidoptera</taxon>
        <taxon>Glossata</taxon>
        <taxon>Ditrysia</taxon>
        <taxon>Papilionoidea</taxon>
        <taxon>Pieridae</taxon>
        <taxon>Dismorphiinae</taxon>
        <taxon>Leptidea</taxon>
    </lineage>
</organism>
<evidence type="ECO:0000256" key="1">
    <source>
        <dbReference type="SAM" id="MobiDB-lite"/>
    </source>
</evidence>
<dbReference type="EMBL" id="FZQP02002802">
    <property type="protein sequence ID" value="VVC96608.1"/>
    <property type="molecule type" value="Genomic_DNA"/>
</dbReference>
<dbReference type="Proteomes" id="UP000324832">
    <property type="component" value="Unassembled WGS sequence"/>
</dbReference>
<feature type="compositionally biased region" description="Gly residues" evidence="1">
    <location>
        <begin position="11"/>
        <end position="22"/>
    </location>
</feature>